<evidence type="ECO:0000313" key="2">
    <source>
        <dbReference type="Proteomes" id="UP000779070"/>
    </source>
</evidence>
<keyword evidence="2" id="KW-1185">Reference proteome</keyword>
<organism evidence="1 2">
    <name type="scientific">Vibrio neptunius</name>
    <dbReference type="NCBI Taxonomy" id="170651"/>
    <lineage>
        <taxon>Bacteria</taxon>
        <taxon>Pseudomonadati</taxon>
        <taxon>Pseudomonadota</taxon>
        <taxon>Gammaproteobacteria</taxon>
        <taxon>Vibrionales</taxon>
        <taxon>Vibrionaceae</taxon>
        <taxon>Vibrio</taxon>
    </lineage>
</organism>
<dbReference type="Proteomes" id="UP000779070">
    <property type="component" value="Unassembled WGS sequence"/>
</dbReference>
<name>A0ABS3A8B3_9VIBR</name>
<comment type="caution">
    <text evidence="1">The sequence shown here is derived from an EMBL/GenBank/DDBJ whole genome shotgun (WGS) entry which is preliminary data.</text>
</comment>
<dbReference type="RefSeq" id="WP_206372311.1">
    <property type="nucleotide sequence ID" value="NZ_CAWPTM010000002.1"/>
</dbReference>
<proteinExistence type="predicted"/>
<protein>
    <submittedName>
        <fullName evidence="1">Uncharacterized protein</fullName>
    </submittedName>
</protein>
<gene>
    <name evidence="1" type="ORF">JYA62_24245</name>
</gene>
<accession>A0ABS3A8B3</accession>
<reference evidence="1 2" key="1">
    <citation type="submission" date="2021-02" db="EMBL/GenBank/DDBJ databases">
        <title>Draft Genome Sequences of 5 Vibrio neptunius Strains Isolated From of Bivalve Hatcheries.</title>
        <authorList>
            <person name="Galvis F."/>
            <person name="Barja J.L."/>
            <person name="Lemos M.L."/>
            <person name="Balado M."/>
        </authorList>
    </citation>
    <scope>NUCLEOTIDE SEQUENCE [LARGE SCALE GENOMIC DNA]</scope>
    <source>
        <strain evidence="1 2">PP-145.98</strain>
    </source>
</reference>
<sequence>MAWDFIENSILLLEEFDEPPSFHDAYINMLNLNSGNLNSGGKTAPSVTIVFDFPCYIGSEQEYQISHYSEVTIEFLGVSSIDISDFTYDNCLYYLDVKKDEVSGLLSVVMSSSTNVESFECNMICTSIVVQKCLRNTNT</sequence>
<dbReference type="EMBL" id="JAFHLB010000096">
    <property type="protein sequence ID" value="MBN3580716.1"/>
    <property type="molecule type" value="Genomic_DNA"/>
</dbReference>
<evidence type="ECO:0000313" key="1">
    <source>
        <dbReference type="EMBL" id="MBN3580716.1"/>
    </source>
</evidence>